<evidence type="ECO:0000313" key="1">
    <source>
        <dbReference type="EnsemblMetazoa" id="AATE020425-PA.1"/>
    </source>
</evidence>
<dbReference type="VEuPathDB" id="VectorBase:AATE020425"/>
<dbReference type="EnsemblMetazoa" id="AATE020425-RA">
    <property type="protein sequence ID" value="AATE020425-PA.1"/>
    <property type="gene ID" value="AATE020425"/>
</dbReference>
<dbReference type="AlphaFoldDB" id="A0A182JLQ7"/>
<reference evidence="1" key="1">
    <citation type="submission" date="2022-08" db="UniProtKB">
        <authorList>
            <consortium name="EnsemblMetazoa"/>
        </authorList>
    </citation>
    <scope>IDENTIFICATION</scope>
    <source>
        <strain evidence="1">EBRO</strain>
    </source>
</reference>
<protein>
    <submittedName>
        <fullName evidence="1">Uncharacterized protein</fullName>
    </submittedName>
</protein>
<sequence length="154" mass="17285">MADENGMIGLLHDELDCTKDFVQYLMREFKTQHINSVTYSIAGDSETAAKNVKLAKTCSVICVVLASLVAVHGEERCKLLNAGLEEQSFKNRTILVLEETLDGNAGANSSFKQLKKTEGLLHREKCPVRNFASWKEEKKQKLAQKLLEKARNML</sequence>
<name>A0A182JLQ7_ANOAO</name>
<proteinExistence type="predicted"/>
<organism evidence="1">
    <name type="scientific">Anopheles atroparvus</name>
    <name type="common">European mosquito</name>
    <dbReference type="NCBI Taxonomy" id="41427"/>
    <lineage>
        <taxon>Eukaryota</taxon>
        <taxon>Metazoa</taxon>
        <taxon>Ecdysozoa</taxon>
        <taxon>Arthropoda</taxon>
        <taxon>Hexapoda</taxon>
        <taxon>Insecta</taxon>
        <taxon>Pterygota</taxon>
        <taxon>Neoptera</taxon>
        <taxon>Endopterygota</taxon>
        <taxon>Diptera</taxon>
        <taxon>Nematocera</taxon>
        <taxon>Culicoidea</taxon>
        <taxon>Culicidae</taxon>
        <taxon>Anophelinae</taxon>
        <taxon>Anopheles</taxon>
    </lineage>
</organism>
<accession>A0A182JLQ7</accession>